<dbReference type="Pfam" id="PF04978">
    <property type="entry name" value="MST"/>
    <property type="match status" value="1"/>
</dbReference>
<reference evidence="1 2" key="1">
    <citation type="submission" date="2020-07" db="EMBL/GenBank/DDBJ databases">
        <title>Sequencing the genomes of 1000 actinobacteria strains.</title>
        <authorList>
            <person name="Klenk H.-P."/>
        </authorList>
    </citation>
    <scope>NUCLEOTIDE SEQUENCE [LARGE SCALE GENOMIC DNA]</scope>
    <source>
        <strain evidence="1 2">DSM 21349</strain>
    </source>
</reference>
<name>A0A7W3J1P3_9ACTN</name>
<comment type="caution">
    <text evidence="1">The sequence shown here is derived from an EMBL/GenBank/DDBJ whole genome shotgun (WGS) entry which is preliminary data.</text>
</comment>
<proteinExistence type="predicted"/>
<evidence type="ECO:0000313" key="2">
    <source>
        <dbReference type="Proteomes" id="UP000580910"/>
    </source>
</evidence>
<dbReference type="Gene3D" id="1.20.120.450">
    <property type="entry name" value="dinb family like domain"/>
    <property type="match status" value="1"/>
</dbReference>
<accession>A0A7W3J1P3</accession>
<dbReference type="SUPFAM" id="SSF109854">
    <property type="entry name" value="DinB/YfiT-like putative metalloenzymes"/>
    <property type="match status" value="1"/>
</dbReference>
<dbReference type="Proteomes" id="UP000580910">
    <property type="component" value="Unassembled WGS sequence"/>
</dbReference>
<dbReference type="RefSeq" id="WP_182540374.1">
    <property type="nucleotide sequence ID" value="NZ_JACGXA010000001.1"/>
</dbReference>
<keyword evidence="2" id="KW-1185">Reference proteome</keyword>
<organism evidence="1 2">
    <name type="scientific">Nocardioides ginsengisegetis</name>
    <dbReference type="NCBI Taxonomy" id="661491"/>
    <lineage>
        <taxon>Bacteria</taxon>
        <taxon>Bacillati</taxon>
        <taxon>Actinomycetota</taxon>
        <taxon>Actinomycetes</taxon>
        <taxon>Propionibacteriales</taxon>
        <taxon>Nocardioidaceae</taxon>
        <taxon>Nocardioides</taxon>
    </lineage>
</organism>
<evidence type="ECO:0000313" key="1">
    <source>
        <dbReference type="EMBL" id="MBA8804677.1"/>
    </source>
</evidence>
<dbReference type="InterPro" id="IPR034660">
    <property type="entry name" value="DinB/YfiT-like"/>
</dbReference>
<gene>
    <name evidence="1" type="ORF">FB382_002968</name>
</gene>
<protein>
    <submittedName>
        <fullName evidence="1">Putative damage-inducible protein DinB</fullName>
    </submittedName>
</protein>
<dbReference type="AlphaFoldDB" id="A0A7W3J1P3"/>
<dbReference type="InterPro" id="IPR007061">
    <property type="entry name" value="MST-like"/>
</dbReference>
<sequence>MSGEPPPGTGDEAAHHAAYLSYYREDLIAGVLALSRDEQRRARVPSGWTPLQLLVHVQHMEQRWFVWRFLGEDVADPFGDWEGGDPADDSTWAVDDSRDSATHAAALRAVGERTTAILREHALDEKVAEFRGAEHDALDLRWICFHVLQEYARHAGHLDIVSELGGGPPRD</sequence>
<dbReference type="EMBL" id="JACGXA010000001">
    <property type="protein sequence ID" value="MBA8804677.1"/>
    <property type="molecule type" value="Genomic_DNA"/>
</dbReference>